<gene>
    <name evidence="1" type="ORF">CCUG63697_01715</name>
</gene>
<evidence type="ECO:0000313" key="1">
    <source>
        <dbReference type="EMBL" id="TDZ50213.1"/>
    </source>
</evidence>
<evidence type="ECO:0000313" key="2">
    <source>
        <dbReference type="Proteomes" id="UP000295165"/>
    </source>
</evidence>
<proteinExistence type="predicted"/>
<dbReference type="AlphaFoldDB" id="A0A4V3HUZ2"/>
<accession>A0A4V3HUZ2</accession>
<reference evidence="1 2" key="1">
    <citation type="journal article" date="2019" name="Sci. Rep.">
        <title>Extended insight into the Mycobacterium chelonae-abscessus complex through whole genome sequencing of Mycobacterium salmoniphilum outbreak and Mycobacterium salmoniphilum-like strains.</title>
        <authorList>
            <person name="Behra P.R.K."/>
            <person name="Das S."/>
            <person name="Pettersson B.M.F."/>
            <person name="Shirreff L."/>
            <person name="DuCote T."/>
            <person name="Jacobsson K.G."/>
            <person name="Ennis D.G."/>
            <person name="Kirsebom L.A."/>
        </authorList>
    </citation>
    <scope>NUCLEOTIDE SEQUENCE [LARGE SCALE GENOMIC DNA]</scope>
    <source>
        <strain evidence="1 2">CCUG 63697</strain>
    </source>
</reference>
<name>A0A4V3HUZ2_9MYCO</name>
<keyword evidence="2" id="KW-1185">Reference proteome</keyword>
<dbReference type="Proteomes" id="UP000295165">
    <property type="component" value="Unassembled WGS sequence"/>
</dbReference>
<sequence>MAELSPQELRVAALVEANKWATARASAGAHPGTGDVLAAARSFHGFMDGTSTQEVK</sequence>
<comment type="caution">
    <text evidence="1">The sequence shown here is derived from an EMBL/GenBank/DDBJ whole genome shotgun (WGS) entry which is preliminary data.</text>
</comment>
<organism evidence="1 2">
    <name type="scientific">Mycobacteroides franklinii</name>
    <dbReference type="NCBI Taxonomy" id="948102"/>
    <lineage>
        <taxon>Bacteria</taxon>
        <taxon>Bacillati</taxon>
        <taxon>Actinomycetota</taxon>
        <taxon>Actinomycetes</taxon>
        <taxon>Mycobacteriales</taxon>
        <taxon>Mycobacteriaceae</taxon>
        <taxon>Mycobacteroides</taxon>
    </lineage>
</organism>
<protein>
    <submittedName>
        <fullName evidence="1">Uncharacterized protein</fullName>
    </submittedName>
</protein>
<dbReference type="EMBL" id="PECC01000027">
    <property type="protein sequence ID" value="TDZ50213.1"/>
    <property type="molecule type" value="Genomic_DNA"/>
</dbReference>